<feature type="domain" description="Rab-GAP TBC" evidence="2">
    <location>
        <begin position="433"/>
        <end position="631"/>
    </location>
</feature>
<dbReference type="InterPro" id="IPR050302">
    <property type="entry name" value="Rab_GAP_TBC_domain"/>
</dbReference>
<dbReference type="Gene3D" id="1.10.8.270">
    <property type="entry name" value="putative rabgap domain of human tbc1 domain family member 14 like domains"/>
    <property type="match status" value="1"/>
</dbReference>
<dbReference type="InterPro" id="IPR035969">
    <property type="entry name" value="Rab-GAP_TBC_sf"/>
</dbReference>
<dbReference type="SUPFAM" id="SSF47923">
    <property type="entry name" value="Ypt/Rab-GAP domain of gyp1p"/>
    <property type="match status" value="2"/>
</dbReference>
<dbReference type="InterPro" id="IPR000195">
    <property type="entry name" value="Rab-GAP-TBC_dom"/>
</dbReference>
<dbReference type="Proteomes" id="UP000279259">
    <property type="component" value="Unassembled WGS sequence"/>
</dbReference>
<feature type="compositionally biased region" description="Low complexity" evidence="1">
    <location>
        <begin position="188"/>
        <end position="205"/>
    </location>
</feature>
<gene>
    <name evidence="3" type="ORF">EHS25_002850</name>
</gene>
<evidence type="ECO:0000256" key="1">
    <source>
        <dbReference type="SAM" id="MobiDB-lite"/>
    </source>
</evidence>
<feature type="compositionally biased region" description="Basic and acidic residues" evidence="1">
    <location>
        <begin position="376"/>
        <end position="389"/>
    </location>
</feature>
<dbReference type="AlphaFoldDB" id="A0A427YC41"/>
<dbReference type="EMBL" id="RSCD01000016">
    <property type="protein sequence ID" value="RSH88623.1"/>
    <property type="molecule type" value="Genomic_DNA"/>
</dbReference>
<dbReference type="FunFam" id="1.10.472.80:FF:000087">
    <property type="entry name" value="Chromosome 12, whole genome shotgun sequence"/>
    <property type="match status" value="1"/>
</dbReference>
<evidence type="ECO:0000259" key="2">
    <source>
        <dbReference type="PROSITE" id="PS50086"/>
    </source>
</evidence>
<feature type="compositionally biased region" description="Polar residues" evidence="1">
    <location>
        <begin position="143"/>
        <end position="152"/>
    </location>
</feature>
<dbReference type="Gene3D" id="1.10.472.80">
    <property type="entry name" value="Ypt/Rab-GAP domain of gyp1p, domain 3"/>
    <property type="match status" value="1"/>
</dbReference>
<dbReference type="PANTHER" id="PTHR47219:SF9">
    <property type="entry name" value="GTPASE ACTIVATING PROTEIN AND CENTROSOME-ASSOCIATED, ISOFORM B"/>
    <property type="match status" value="1"/>
</dbReference>
<feature type="region of interest" description="Disordered" evidence="1">
    <location>
        <begin position="139"/>
        <end position="228"/>
    </location>
</feature>
<dbReference type="SMART" id="SM00164">
    <property type="entry name" value="TBC"/>
    <property type="match status" value="1"/>
</dbReference>
<dbReference type="PANTHER" id="PTHR47219">
    <property type="entry name" value="RAB GTPASE-ACTIVATING PROTEIN 1-LIKE"/>
    <property type="match status" value="1"/>
</dbReference>
<dbReference type="Pfam" id="PF00566">
    <property type="entry name" value="RabGAP-TBC"/>
    <property type="match status" value="1"/>
</dbReference>
<dbReference type="FunFam" id="1.10.8.270:FF:000023">
    <property type="entry name" value="TBC domain-containing protein C1778.09"/>
    <property type="match status" value="1"/>
</dbReference>
<feature type="compositionally biased region" description="Basic and acidic residues" evidence="1">
    <location>
        <begin position="173"/>
        <end position="187"/>
    </location>
</feature>
<feature type="region of interest" description="Disordered" evidence="1">
    <location>
        <begin position="341"/>
        <end position="389"/>
    </location>
</feature>
<reference evidence="3 4" key="1">
    <citation type="submission" date="2018-11" db="EMBL/GenBank/DDBJ databases">
        <title>Genome sequence of Saitozyma podzolica DSM 27192.</title>
        <authorList>
            <person name="Aliyu H."/>
            <person name="Gorte O."/>
            <person name="Ochsenreither K."/>
        </authorList>
    </citation>
    <scope>NUCLEOTIDE SEQUENCE [LARGE SCALE GENOMIC DNA]</scope>
    <source>
        <strain evidence="3 4">DSM 27192</strain>
    </source>
</reference>
<feature type="region of interest" description="Disordered" evidence="1">
    <location>
        <begin position="1"/>
        <end position="23"/>
    </location>
</feature>
<evidence type="ECO:0000313" key="3">
    <source>
        <dbReference type="EMBL" id="RSH88623.1"/>
    </source>
</evidence>
<proteinExistence type="predicted"/>
<dbReference type="PROSITE" id="PS50086">
    <property type="entry name" value="TBC_RABGAP"/>
    <property type="match status" value="1"/>
</dbReference>
<dbReference type="GO" id="GO:0005096">
    <property type="term" value="F:GTPase activator activity"/>
    <property type="evidence" value="ECO:0007669"/>
    <property type="project" value="TreeGrafter"/>
</dbReference>
<evidence type="ECO:0000313" key="4">
    <source>
        <dbReference type="Proteomes" id="UP000279259"/>
    </source>
</evidence>
<protein>
    <recommendedName>
        <fullName evidence="2">Rab-GAP TBC domain-containing protein</fullName>
    </recommendedName>
</protein>
<accession>A0A427YC41</accession>
<dbReference type="GO" id="GO:0031267">
    <property type="term" value="F:small GTPase binding"/>
    <property type="evidence" value="ECO:0007669"/>
    <property type="project" value="TreeGrafter"/>
</dbReference>
<feature type="region of interest" description="Disordered" evidence="1">
    <location>
        <begin position="271"/>
        <end position="298"/>
    </location>
</feature>
<name>A0A427YC41_9TREE</name>
<dbReference type="OrthoDB" id="294251at2759"/>
<keyword evidence="4" id="KW-1185">Reference proteome</keyword>
<organism evidence="3 4">
    <name type="scientific">Saitozyma podzolica</name>
    <dbReference type="NCBI Taxonomy" id="1890683"/>
    <lineage>
        <taxon>Eukaryota</taxon>
        <taxon>Fungi</taxon>
        <taxon>Dikarya</taxon>
        <taxon>Basidiomycota</taxon>
        <taxon>Agaricomycotina</taxon>
        <taxon>Tremellomycetes</taxon>
        <taxon>Tremellales</taxon>
        <taxon>Trimorphomycetaceae</taxon>
        <taxon>Saitozyma</taxon>
    </lineage>
</organism>
<sequence>MPAFSNGRGGARATGPTRESFDDELENLALDARAKLRLSDRRGIRESTVESADDAAGIFDLYGTSRESWAPSHGGRVSSDSLQRGVQALERNEGSVHEPSPVDQNHLGKVERVQAMEELVPPSPMSWAGPMEAISNGDRRYSAASNLSQSQGYGAGGRRTTLTPDITVTPELDSSRRNRDLRFRDSTISDSTSTTTANTTPTRLSPSVSRLSPATRHASGVGVGVGGNARAGTSQASFGSSQYPGEEADAFHVRSTYARLEAEGVHGDGWEAGVERTRGGPSSAGKRATVMEPSKGTNLGEDEREFLASLDRYGFVNEPLRNRSETRLALIPVAPLLKIPKLPSTSPLAGRAREEPSMGAGPGGDGPSPKVPDSPRMGEGRGRKKEEERVDKWMKMMSVKKRDQGGNIAQWGWKPEVQNKADPRQIVKRVYKGVPDRWRMAAWWTLAEDASQRNLGKGKGKRSAEDLARDYMSSIDHPSTFDVQIDLDVPRTISGHTLFVTRYGAGQRSLFHVLHCFSMLCETCGYVQGMGPIAATLLCYFDPERVYALLVRLHDDYGMHSIFAPGFPGLLEAFYVQERLMEWLMPDVFQSFSRNMISSSAWGTKWYITLFVNTVPFSQQLRLWDALWLDGRDVVIMTSVAILWAFKDLLAAPTATFESILSLLSSYFVAEDEDKLMRWIRRMLRSPGVREKMDGWRDEWSGLVRDGKTDGVLL</sequence>
<dbReference type="STRING" id="1890683.A0A427YC41"/>
<comment type="caution">
    <text evidence="3">The sequence shown here is derived from an EMBL/GenBank/DDBJ whole genome shotgun (WGS) entry which is preliminary data.</text>
</comment>